<keyword evidence="1" id="KW-0479">Metal-binding</keyword>
<protein>
    <submittedName>
        <fullName evidence="5">CRISPR-associated helicase Cas3</fullName>
    </submittedName>
</protein>
<dbReference type="PROSITE" id="PS51643">
    <property type="entry name" value="HD_CAS3"/>
    <property type="match status" value="1"/>
</dbReference>
<evidence type="ECO:0000256" key="3">
    <source>
        <dbReference type="ARBA" id="ARBA00023118"/>
    </source>
</evidence>
<dbReference type="InterPro" id="IPR006483">
    <property type="entry name" value="CRISPR-assoc_Cas3_HD"/>
</dbReference>
<dbReference type="RefSeq" id="WP_007044907.1">
    <property type="nucleotide sequence ID" value="NZ_AGJL01000040.1"/>
</dbReference>
<dbReference type="OrthoDB" id="43851at2157"/>
<dbReference type="InterPro" id="IPR038257">
    <property type="entry name" value="CRISPR-assoc_Cas3_HD_sf"/>
</dbReference>
<accession>H1L0A5</accession>
<proteinExistence type="predicted"/>
<evidence type="ECO:0000313" key="6">
    <source>
        <dbReference type="Proteomes" id="UP000003706"/>
    </source>
</evidence>
<evidence type="ECO:0000313" key="5">
    <source>
        <dbReference type="EMBL" id="EHP85062.1"/>
    </source>
</evidence>
<dbReference type="GO" id="GO:0046872">
    <property type="term" value="F:metal ion binding"/>
    <property type="evidence" value="ECO:0007669"/>
    <property type="project" value="UniProtKB-KW"/>
</dbReference>
<keyword evidence="3" id="KW-0051">Antiviral defense</keyword>
<dbReference type="EMBL" id="AGJL01000040">
    <property type="protein sequence ID" value="EHP85062.1"/>
    <property type="molecule type" value="Genomic_DNA"/>
</dbReference>
<sequence>MLLSHPNYSLKDHLINTKSRALKKYKHPKLNHFDGEIINNILKIISLSHDFGKSTTYFQKYIRGEKVKSSLKKTFSNIFFVDKLYN</sequence>
<name>H1L0A5_9EURY</name>
<dbReference type="STRING" id="647171.MetfoDRAFT_1479"/>
<organism evidence="5 6">
    <name type="scientific">Methanotorris formicicus Mc-S-70</name>
    <dbReference type="NCBI Taxonomy" id="647171"/>
    <lineage>
        <taxon>Archaea</taxon>
        <taxon>Methanobacteriati</taxon>
        <taxon>Methanobacteriota</taxon>
        <taxon>Methanomada group</taxon>
        <taxon>Methanococci</taxon>
        <taxon>Methanococcales</taxon>
        <taxon>Methanocaldococcaceae</taxon>
        <taxon>Methanotorris</taxon>
    </lineage>
</organism>
<reference evidence="5 6" key="1">
    <citation type="submission" date="2011-09" db="EMBL/GenBank/DDBJ databases">
        <title>The draft genome of Methanotorris formicicus Mc-S-70.</title>
        <authorList>
            <consortium name="US DOE Joint Genome Institute (JGI-PGF)"/>
            <person name="Lucas S."/>
            <person name="Han J."/>
            <person name="Lapidus A."/>
            <person name="Cheng J.-F."/>
            <person name="Goodwin L."/>
            <person name="Pitluck S."/>
            <person name="Peters L."/>
            <person name="Land M.L."/>
            <person name="Hauser L."/>
            <person name="Sieprawska-Lupa M."/>
            <person name="Takai K."/>
            <person name="Miyazaki J."/>
            <person name="Whitman W."/>
            <person name="Woyke T.J."/>
        </authorList>
    </citation>
    <scope>NUCLEOTIDE SEQUENCE [LARGE SCALE GENOMIC DNA]</scope>
    <source>
        <strain evidence="5 6">Mc-S-70</strain>
    </source>
</reference>
<evidence type="ECO:0000256" key="1">
    <source>
        <dbReference type="ARBA" id="ARBA00022723"/>
    </source>
</evidence>
<gene>
    <name evidence="5" type="ORF">MetfoDRAFT_1479</name>
</gene>
<dbReference type="GO" id="GO:0016787">
    <property type="term" value="F:hydrolase activity"/>
    <property type="evidence" value="ECO:0007669"/>
    <property type="project" value="UniProtKB-KW"/>
</dbReference>
<keyword evidence="6" id="KW-1185">Reference proteome</keyword>
<evidence type="ECO:0000259" key="4">
    <source>
        <dbReference type="PROSITE" id="PS51643"/>
    </source>
</evidence>
<dbReference type="Gene3D" id="1.10.3210.30">
    <property type="match status" value="1"/>
</dbReference>
<feature type="domain" description="HD Cas3-type" evidence="4">
    <location>
        <begin position="3"/>
        <end position="86"/>
    </location>
</feature>
<evidence type="ECO:0000256" key="2">
    <source>
        <dbReference type="ARBA" id="ARBA00022801"/>
    </source>
</evidence>
<comment type="caution">
    <text evidence="5">The sequence shown here is derived from an EMBL/GenBank/DDBJ whole genome shotgun (WGS) entry which is preliminary data.</text>
</comment>
<dbReference type="GO" id="GO:0051607">
    <property type="term" value="P:defense response to virus"/>
    <property type="evidence" value="ECO:0007669"/>
    <property type="project" value="UniProtKB-KW"/>
</dbReference>
<keyword evidence="2" id="KW-0378">Hydrolase</keyword>
<dbReference type="Proteomes" id="UP000003706">
    <property type="component" value="Unassembled WGS sequence"/>
</dbReference>
<dbReference type="AlphaFoldDB" id="H1L0A5"/>